<proteinExistence type="predicted"/>
<accession>A0A7Z0QQX8</accession>
<evidence type="ECO:0000313" key="2">
    <source>
        <dbReference type="Proteomes" id="UP000589896"/>
    </source>
</evidence>
<comment type="caution">
    <text evidence="1">The sequence shown here is derived from an EMBL/GenBank/DDBJ whole genome shotgun (WGS) entry which is preliminary data.</text>
</comment>
<name>A0A7Z0QQX8_9GAMM</name>
<dbReference type="EMBL" id="JACCJZ010000010">
    <property type="protein sequence ID" value="NYZ62100.1"/>
    <property type="molecule type" value="Genomic_DNA"/>
</dbReference>
<dbReference type="AlphaFoldDB" id="A0A7Z0QQX8"/>
<dbReference type="RefSeq" id="WP_180544313.1">
    <property type="nucleotide sequence ID" value="NZ_JACCJZ010000010.1"/>
</dbReference>
<keyword evidence="2" id="KW-1185">Reference proteome</keyword>
<gene>
    <name evidence="1" type="ORF">H0E82_04885</name>
</gene>
<reference evidence="1 2" key="1">
    <citation type="submission" date="2020-07" db="EMBL/GenBank/DDBJ databases">
        <title>isolation of Luteimonas sp. SJ-16.</title>
        <authorList>
            <person name="Huang X.-X."/>
            <person name="Xu L."/>
            <person name="Sun J.-Q."/>
        </authorList>
    </citation>
    <scope>NUCLEOTIDE SEQUENCE [LARGE SCALE GENOMIC DNA]</scope>
    <source>
        <strain evidence="1 2">SJ-16</strain>
    </source>
</reference>
<organism evidence="1 2">
    <name type="scientific">Luteimonas deserti</name>
    <dbReference type="NCBI Taxonomy" id="2752306"/>
    <lineage>
        <taxon>Bacteria</taxon>
        <taxon>Pseudomonadati</taxon>
        <taxon>Pseudomonadota</taxon>
        <taxon>Gammaproteobacteria</taxon>
        <taxon>Lysobacterales</taxon>
        <taxon>Lysobacteraceae</taxon>
        <taxon>Luteimonas</taxon>
    </lineage>
</organism>
<protein>
    <submittedName>
        <fullName evidence="1">Uncharacterized protein</fullName>
    </submittedName>
</protein>
<dbReference type="Proteomes" id="UP000589896">
    <property type="component" value="Unassembled WGS sequence"/>
</dbReference>
<sequence length="204" mass="21947">MLQALLTEVHPAWHRTAVPGLDDALLARARTSALGRRMLAAWLAEGPGQALLAPGLQDASGLIARWSRPRLDALHRDLGTLAFAPAIRAEIRREPVRRLKAELGTGYLLAIDRSVWDAQVEPALQSRLACELAGALEDGQSSTLSALLARQGEAELQAWAGQREPALAEWARLLGAPSDAPAPHLPEKPVLIVHTHHQSRAIAA</sequence>
<evidence type="ECO:0000313" key="1">
    <source>
        <dbReference type="EMBL" id="NYZ62100.1"/>
    </source>
</evidence>